<accession>A0A1Y3B0M8</accession>
<gene>
    <name evidence="2" type="ORF">BLA29_005237</name>
</gene>
<organism evidence="2 3">
    <name type="scientific">Euroglyphus maynei</name>
    <name type="common">Mayne's house dust mite</name>
    <dbReference type="NCBI Taxonomy" id="6958"/>
    <lineage>
        <taxon>Eukaryota</taxon>
        <taxon>Metazoa</taxon>
        <taxon>Ecdysozoa</taxon>
        <taxon>Arthropoda</taxon>
        <taxon>Chelicerata</taxon>
        <taxon>Arachnida</taxon>
        <taxon>Acari</taxon>
        <taxon>Acariformes</taxon>
        <taxon>Sarcoptiformes</taxon>
        <taxon>Astigmata</taxon>
        <taxon>Psoroptidia</taxon>
        <taxon>Analgoidea</taxon>
        <taxon>Pyroglyphidae</taxon>
        <taxon>Pyroglyphinae</taxon>
        <taxon>Euroglyphus</taxon>
    </lineage>
</organism>
<keyword evidence="3" id="KW-1185">Reference proteome</keyword>
<evidence type="ECO:0000313" key="3">
    <source>
        <dbReference type="Proteomes" id="UP000194236"/>
    </source>
</evidence>
<feature type="region of interest" description="Disordered" evidence="1">
    <location>
        <begin position="1"/>
        <end position="22"/>
    </location>
</feature>
<evidence type="ECO:0000313" key="2">
    <source>
        <dbReference type="EMBL" id="OTF73186.1"/>
    </source>
</evidence>
<sequence>MEYHHQHQHNHHSLNKQPVFHTNVDDCDERKLSTTNLKTCRRNLTLLAESFVDKHPKFEVQTILDDNNHKMVETIHPV</sequence>
<evidence type="ECO:0000256" key="1">
    <source>
        <dbReference type="SAM" id="MobiDB-lite"/>
    </source>
</evidence>
<reference evidence="2 3" key="1">
    <citation type="submission" date="2017-03" db="EMBL/GenBank/DDBJ databases">
        <title>Genome Survey of Euroglyphus maynei.</title>
        <authorList>
            <person name="Arlian L.G."/>
            <person name="Morgan M.S."/>
            <person name="Rider S.D."/>
        </authorList>
    </citation>
    <scope>NUCLEOTIDE SEQUENCE [LARGE SCALE GENOMIC DNA]</scope>
    <source>
        <strain evidence="2">Arlian Lab</strain>
        <tissue evidence="2">Whole body</tissue>
    </source>
</reference>
<comment type="caution">
    <text evidence="2">The sequence shown here is derived from an EMBL/GenBank/DDBJ whole genome shotgun (WGS) entry which is preliminary data.</text>
</comment>
<dbReference type="AlphaFoldDB" id="A0A1Y3B0M8"/>
<dbReference type="EMBL" id="MUJZ01052759">
    <property type="protein sequence ID" value="OTF73186.1"/>
    <property type="molecule type" value="Genomic_DNA"/>
</dbReference>
<feature type="compositionally biased region" description="Basic residues" evidence="1">
    <location>
        <begin position="1"/>
        <end position="14"/>
    </location>
</feature>
<proteinExistence type="predicted"/>
<name>A0A1Y3B0M8_EURMA</name>
<dbReference type="Proteomes" id="UP000194236">
    <property type="component" value="Unassembled WGS sequence"/>
</dbReference>
<protein>
    <submittedName>
        <fullName evidence="2">Uncharacterized protein</fullName>
    </submittedName>
</protein>